<feature type="coiled-coil region" evidence="1">
    <location>
        <begin position="37"/>
        <end position="78"/>
    </location>
</feature>
<organism evidence="2 3">
    <name type="scientific">Dillenia turbinata</name>
    <dbReference type="NCBI Taxonomy" id="194707"/>
    <lineage>
        <taxon>Eukaryota</taxon>
        <taxon>Viridiplantae</taxon>
        <taxon>Streptophyta</taxon>
        <taxon>Embryophyta</taxon>
        <taxon>Tracheophyta</taxon>
        <taxon>Spermatophyta</taxon>
        <taxon>Magnoliopsida</taxon>
        <taxon>eudicotyledons</taxon>
        <taxon>Gunneridae</taxon>
        <taxon>Pentapetalae</taxon>
        <taxon>Dilleniales</taxon>
        <taxon>Dilleniaceae</taxon>
        <taxon>Dillenia</taxon>
    </lineage>
</organism>
<reference evidence="2 3" key="1">
    <citation type="submission" date="2023-12" db="EMBL/GenBank/DDBJ databases">
        <title>A high-quality genome assembly for Dillenia turbinata (Dilleniales).</title>
        <authorList>
            <person name="Chanderbali A."/>
        </authorList>
    </citation>
    <scope>NUCLEOTIDE SEQUENCE [LARGE SCALE GENOMIC DNA]</scope>
    <source>
        <strain evidence="2">LSX21</strain>
        <tissue evidence="2">Leaf</tissue>
    </source>
</reference>
<comment type="caution">
    <text evidence="2">The sequence shown here is derived from an EMBL/GenBank/DDBJ whole genome shotgun (WGS) entry which is preliminary data.</text>
</comment>
<accession>A0AAN8UWA9</accession>
<keyword evidence="3" id="KW-1185">Reference proteome</keyword>
<dbReference type="PANTHER" id="PTHR37174:SF2">
    <property type="entry name" value="FORKHEAD-ASSOCIATED DOMAIN PROTEIN"/>
    <property type="match status" value="1"/>
</dbReference>
<protein>
    <submittedName>
        <fullName evidence="2">Uncharacterized protein</fullName>
    </submittedName>
</protein>
<dbReference type="AlphaFoldDB" id="A0AAN8UWA9"/>
<dbReference type="Proteomes" id="UP001370490">
    <property type="component" value="Unassembled WGS sequence"/>
</dbReference>
<evidence type="ECO:0000313" key="3">
    <source>
        <dbReference type="Proteomes" id="UP001370490"/>
    </source>
</evidence>
<proteinExistence type="predicted"/>
<evidence type="ECO:0000313" key="2">
    <source>
        <dbReference type="EMBL" id="KAK6917977.1"/>
    </source>
</evidence>
<name>A0AAN8UWA9_9MAGN</name>
<dbReference type="PANTHER" id="PTHR37174">
    <property type="entry name" value="FORKHEAD-ASSOCIATED DOMAIN PROTEIN"/>
    <property type="match status" value="1"/>
</dbReference>
<evidence type="ECO:0000256" key="1">
    <source>
        <dbReference type="SAM" id="Coils"/>
    </source>
</evidence>
<keyword evidence="1" id="KW-0175">Coiled coil</keyword>
<sequence length="298" mass="33792">MVSLLYNARAAVCCLHSTRRRRQSGTIFLACNINTNTEQLRSQLDQLHSEVENTRAKARSARLRLMRLSEAAEKLQRQAAVSVQTGKENDARELLFQKKKVLQALEMSKNRIKLLDELAAKLNEAISVKETELISNIAVDPEIGTENSSSPVWIVSPKEDDVKSSKKNADMHINSLEIDGNIELDFSGWSQANLNSDNNIRYGAEETSKENNWSESDLIHTMRGFSSYLDFQKHLDQQLTKIEVEAIAVLRFSKLVLEAEEEPNNPRVQQITEILESVRRIRERIASIIQSNAESTKD</sequence>
<dbReference type="EMBL" id="JBAMMX010000022">
    <property type="protein sequence ID" value="KAK6917977.1"/>
    <property type="molecule type" value="Genomic_DNA"/>
</dbReference>
<gene>
    <name evidence="2" type="ORF">RJ641_016399</name>
</gene>